<evidence type="ECO:0000313" key="2">
    <source>
        <dbReference type="EMBL" id="GEX12347.1"/>
    </source>
</evidence>
<sequence length="262" mass="29553">MNPHYIGPFKILAKVGTVAYRLELLEQLSRVHSTFHVLNLKKCLYDKTLAISLDEIQIDKKLRFIGELVEIIDREVKRLKQSRILIVKASFGGVTQSSVAMSSAKPEYVVAAGCCAQVLWIKSQLGDYDVLYDKVPIFCDNTSAIVILNNPVLHSKKKHIDNRALTLQPTAMYVQYLKEFWYIAEVEDKTKTITLLLSWWDKPLSFTQDKFISAIGLTICKDSITLPSKETVRAGLETLGLFDKDKPTLSSTVLVNSSPLKM</sequence>
<keyword evidence="2" id="KW-0808">Transferase</keyword>
<dbReference type="PANTHER" id="PTHR46148">
    <property type="entry name" value="CHROMO DOMAIN-CONTAINING PROTEIN"/>
    <property type="match status" value="1"/>
</dbReference>
<protein>
    <submittedName>
        <fullName evidence="2">Reverse transcriptase domain-containing protein</fullName>
    </submittedName>
</protein>
<keyword evidence="2" id="KW-0695">RNA-directed DNA polymerase</keyword>
<dbReference type="GO" id="GO:0003964">
    <property type="term" value="F:RNA-directed DNA polymerase activity"/>
    <property type="evidence" value="ECO:0007669"/>
    <property type="project" value="UniProtKB-KW"/>
</dbReference>
<proteinExistence type="predicted"/>
<feature type="domain" description="Tf2-1-like SH3-like" evidence="1">
    <location>
        <begin position="2"/>
        <end position="43"/>
    </location>
</feature>
<dbReference type="Pfam" id="PF24626">
    <property type="entry name" value="SH3_Tf2-1"/>
    <property type="match status" value="1"/>
</dbReference>
<dbReference type="InterPro" id="IPR056924">
    <property type="entry name" value="SH3_Tf2-1"/>
</dbReference>
<evidence type="ECO:0000259" key="1">
    <source>
        <dbReference type="Pfam" id="PF24626"/>
    </source>
</evidence>
<reference evidence="2" key="1">
    <citation type="journal article" date="2019" name="Sci. Rep.">
        <title>Draft genome of Tanacetum cinerariifolium, the natural source of mosquito coil.</title>
        <authorList>
            <person name="Yamashiro T."/>
            <person name="Shiraishi A."/>
            <person name="Satake H."/>
            <person name="Nakayama K."/>
        </authorList>
    </citation>
    <scope>NUCLEOTIDE SEQUENCE</scope>
</reference>
<name>A0A699H1G5_TANCI</name>
<comment type="caution">
    <text evidence="2">The sequence shown here is derived from an EMBL/GenBank/DDBJ whole genome shotgun (WGS) entry which is preliminary data.</text>
</comment>
<accession>A0A699H1G5</accession>
<dbReference type="EMBL" id="BKCJ010090736">
    <property type="protein sequence ID" value="GEX12347.1"/>
    <property type="molecule type" value="Genomic_DNA"/>
</dbReference>
<dbReference type="PANTHER" id="PTHR46148:SF59">
    <property type="entry name" value="NUCLEOTIDYLTRANSFERASE, RIBONUCLEASE H"/>
    <property type="match status" value="1"/>
</dbReference>
<dbReference type="AlphaFoldDB" id="A0A699H1G5"/>
<organism evidence="2">
    <name type="scientific">Tanacetum cinerariifolium</name>
    <name type="common">Dalmatian daisy</name>
    <name type="synonym">Chrysanthemum cinerariifolium</name>
    <dbReference type="NCBI Taxonomy" id="118510"/>
    <lineage>
        <taxon>Eukaryota</taxon>
        <taxon>Viridiplantae</taxon>
        <taxon>Streptophyta</taxon>
        <taxon>Embryophyta</taxon>
        <taxon>Tracheophyta</taxon>
        <taxon>Spermatophyta</taxon>
        <taxon>Magnoliopsida</taxon>
        <taxon>eudicotyledons</taxon>
        <taxon>Gunneridae</taxon>
        <taxon>Pentapetalae</taxon>
        <taxon>asterids</taxon>
        <taxon>campanulids</taxon>
        <taxon>Asterales</taxon>
        <taxon>Asteraceae</taxon>
        <taxon>Asteroideae</taxon>
        <taxon>Anthemideae</taxon>
        <taxon>Anthemidinae</taxon>
        <taxon>Tanacetum</taxon>
    </lineage>
</organism>
<keyword evidence="2" id="KW-0548">Nucleotidyltransferase</keyword>
<gene>
    <name evidence="2" type="ORF">Tci_284322</name>
</gene>
<dbReference type="CDD" id="cd09272">
    <property type="entry name" value="RNase_HI_RT_Ty1"/>
    <property type="match status" value="1"/>
</dbReference>